<evidence type="ECO:0000256" key="3">
    <source>
        <dbReference type="ARBA" id="ARBA00004586"/>
    </source>
</evidence>
<dbReference type="InterPro" id="IPR001128">
    <property type="entry name" value="Cyt_P450"/>
</dbReference>
<dbReference type="GO" id="GO:0006805">
    <property type="term" value="P:xenobiotic metabolic process"/>
    <property type="evidence" value="ECO:0007669"/>
    <property type="project" value="TreeGrafter"/>
</dbReference>
<comment type="similarity">
    <text evidence="4 14">Belongs to the cytochrome P450 family.</text>
</comment>
<evidence type="ECO:0000256" key="15">
    <source>
        <dbReference type="SAM" id="Phobius"/>
    </source>
</evidence>
<dbReference type="GO" id="GO:0005789">
    <property type="term" value="C:endoplasmic reticulum membrane"/>
    <property type="evidence" value="ECO:0007669"/>
    <property type="project" value="UniProtKB-SubCell"/>
</dbReference>
<keyword evidence="12 15" id="KW-0472">Membrane</keyword>
<evidence type="ECO:0000256" key="10">
    <source>
        <dbReference type="ARBA" id="ARBA00023004"/>
    </source>
</evidence>
<organism evidence="16 17">
    <name type="scientific">Xenopus laevis</name>
    <name type="common">African clawed frog</name>
    <dbReference type="NCBI Taxonomy" id="8355"/>
    <lineage>
        <taxon>Eukaryota</taxon>
        <taxon>Metazoa</taxon>
        <taxon>Chordata</taxon>
        <taxon>Craniata</taxon>
        <taxon>Vertebrata</taxon>
        <taxon>Euteleostomi</taxon>
        <taxon>Amphibia</taxon>
        <taxon>Batrachia</taxon>
        <taxon>Anura</taxon>
        <taxon>Pipoidea</taxon>
        <taxon>Pipidae</taxon>
        <taxon>Xenopodinae</taxon>
        <taxon>Xenopus</taxon>
        <taxon>Xenopus</taxon>
    </lineage>
</organism>
<keyword evidence="5 13" id="KW-0349">Heme</keyword>
<dbReference type="CDD" id="cd11026">
    <property type="entry name" value="CYP2"/>
    <property type="match status" value="1"/>
</dbReference>
<keyword evidence="11 14" id="KW-0503">Monooxygenase</keyword>
<dbReference type="PROSITE" id="PS00086">
    <property type="entry name" value="CYTOCHROME_P450"/>
    <property type="match status" value="1"/>
</dbReference>
<dbReference type="Gene3D" id="1.10.630.10">
    <property type="entry name" value="Cytochrome P450"/>
    <property type="match status" value="1"/>
</dbReference>
<dbReference type="GO" id="GO:0019373">
    <property type="term" value="P:epoxygenase P450 pathway"/>
    <property type="evidence" value="ECO:0007669"/>
    <property type="project" value="TreeGrafter"/>
</dbReference>
<dbReference type="InterPro" id="IPR017972">
    <property type="entry name" value="Cyt_P450_CS"/>
</dbReference>
<dbReference type="FunFam" id="1.10.630.10:FF:000001">
    <property type="entry name" value="Cytochrome P450, family 2"/>
    <property type="match status" value="1"/>
</dbReference>
<dbReference type="EMBL" id="CM004480">
    <property type="protein sequence ID" value="OCT68031.1"/>
    <property type="molecule type" value="Genomic_DNA"/>
</dbReference>
<evidence type="ECO:0000313" key="17">
    <source>
        <dbReference type="Proteomes" id="UP000694892"/>
    </source>
</evidence>
<evidence type="ECO:0000256" key="2">
    <source>
        <dbReference type="ARBA" id="ARBA00004524"/>
    </source>
</evidence>
<dbReference type="Pfam" id="PF00067">
    <property type="entry name" value="p450"/>
    <property type="match status" value="1"/>
</dbReference>
<keyword evidence="9 14" id="KW-0560">Oxidoreductase</keyword>
<evidence type="ECO:0000256" key="5">
    <source>
        <dbReference type="ARBA" id="ARBA00022617"/>
    </source>
</evidence>
<dbReference type="InterPro" id="IPR008067">
    <property type="entry name" value="Cyt_P450_E_grp-I_CYP2A-like"/>
</dbReference>
<evidence type="ECO:0000256" key="9">
    <source>
        <dbReference type="ARBA" id="ARBA00023002"/>
    </source>
</evidence>
<keyword evidence="10 13" id="KW-0408">Iron</keyword>
<dbReference type="AlphaFoldDB" id="A0A974C8H8"/>
<dbReference type="GO" id="GO:0020037">
    <property type="term" value="F:heme binding"/>
    <property type="evidence" value="ECO:0007669"/>
    <property type="project" value="InterPro"/>
</dbReference>
<feature type="transmembrane region" description="Helical" evidence="15">
    <location>
        <begin position="6"/>
        <end position="24"/>
    </location>
</feature>
<proteinExistence type="inferred from homology"/>
<evidence type="ECO:0000256" key="14">
    <source>
        <dbReference type="RuleBase" id="RU000461"/>
    </source>
</evidence>
<dbReference type="PRINTS" id="PR00463">
    <property type="entry name" value="EP450I"/>
</dbReference>
<evidence type="ECO:0000256" key="8">
    <source>
        <dbReference type="ARBA" id="ARBA00022848"/>
    </source>
</evidence>
<dbReference type="InterPro" id="IPR002401">
    <property type="entry name" value="Cyt_P450_E_grp-I"/>
</dbReference>
<dbReference type="InterPro" id="IPR050182">
    <property type="entry name" value="Cytochrome_P450_fam2"/>
</dbReference>
<dbReference type="OMA" id="LPRECMR"/>
<sequence length="495" mass="57493">MDTAWLWTLLLTLLISCMLIYSTWTKMYRNSNLPPGPTPIPLFGNVLQIKRGEMVKSLLELRKKYGPVYTLYFGPSPVIILCDYQSIKEALNDQAEEFSGRGKIPSWDQYFQGYGEAFTNGEEWKQLRRFSLTTLRNFGMGKKGIEERIQEEAQFLVEEIKSYKEKSFDPAKLLVQCVSNVICSVVFGKRYEYSNKDFHELLYMFQAVFEDTSSSWGQLMTMLPIIMKHIPGPHRRVLHELNRVNDFILQRVNENEKTLDPNSPRNFIDSFLIQMQQEKENPMTKFHRKNLICTIMNLFFAGTETVSTTLRHGFLILLIHPEIEVKLHEEIDRVIGQGRCPTMEDKSKMPYTDAVIHEIQRVSDVIPMSLPHSVMKDTQLRGYTIPKGTDVYPMICTALRDPKQFATPNKFNPQHFLDDKGNFKTSNAFMPFSTGKRICLGEGLARMELFLFLTNILQNFKLHSEKQFTEDDIAPKMQGFANYPLFYEFSLIPRI</sequence>
<evidence type="ECO:0000256" key="12">
    <source>
        <dbReference type="ARBA" id="ARBA00023136"/>
    </source>
</evidence>
<dbReference type="Proteomes" id="UP000694892">
    <property type="component" value="Chromosome 8L"/>
</dbReference>
<dbReference type="PRINTS" id="PR00385">
    <property type="entry name" value="P450"/>
</dbReference>
<reference evidence="17" key="1">
    <citation type="journal article" date="2016" name="Nature">
        <title>Genome evolution in the allotetraploid frog Xenopus laevis.</title>
        <authorList>
            <person name="Session A.M."/>
            <person name="Uno Y."/>
            <person name="Kwon T."/>
            <person name="Chapman J.A."/>
            <person name="Toyoda A."/>
            <person name="Takahashi S."/>
            <person name="Fukui A."/>
            <person name="Hikosaka A."/>
            <person name="Suzuki A."/>
            <person name="Kondo M."/>
            <person name="van Heeringen S.J."/>
            <person name="Quigley I."/>
            <person name="Heinz S."/>
            <person name="Ogino H."/>
            <person name="Ochi H."/>
            <person name="Hellsten U."/>
            <person name="Lyons J.B."/>
            <person name="Simakov O."/>
            <person name="Putnam N."/>
            <person name="Stites J."/>
            <person name="Kuroki Y."/>
            <person name="Tanaka T."/>
            <person name="Michiue T."/>
            <person name="Watanabe M."/>
            <person name="Bogdanovic O."/>
            <person name="Lister R."/>
            <person name="Georgiou G."/>
            <person name="Paranjpe S.S."/>
            <person name="van Kruijsbergen I."/>
            <person name="Shu S."/>
            <person name="Carlson J."/>
            <person name="Kinoshita T."/>
            <person name="Ohta Y."/>
            <person name="Mawaribuchi S."/>
            <person name="Jenkins J."/>
            <person name="Grimwood J."/>
            <person name="Schmutz J."/>
            <person name="Mitros T."/>
            <person name="Mozaffari S.V."/>
            <person name="Suzuki Y."/>
            <person name="Haramoto Y."/>
            <person name="Yamamoto T.S."/>
            <person name="Takagi C."/>
            <person name="Heald R."/>
            <person name="Miller K."/>
            <person name="Haudenschild C."/>
            <person name="Kitzman J."/>
            <person name="Nakayama T."/>
            <person name="Izutsu Y."/>
            <person name="Robert J."/>
            <person name="Fortriede J."/>
            <person name="Burns K."/>
            <person name="Lotay V."/>
            <person name="Karimi K."/>
            <person name="Yasuoka Y."/>
            <person name="Dichmann D.S."/>
            <person name="Flajnik M.F."/>
            <person name="Houston D.W."/>
            <person name="Shendure J."/>
            <person name="DuPasquier L."/>
            <person name="Vize P.D."/>
            <person name="Zorn A.M."/>
            <person name="Ito M."/>
            <person name="Marcotte E.M."/>
            <person name="Wallingford J.B."/>
            <person name="Ito Y."/>
            <person name="Asashima M."/>
            <person name="Ueno N."/>
            <person name="Matsuda Y."/>
            <person name="Veenstra G.J."/>
            <person name="Fujiyama A."/>
            <person name="Harland R.M."/>
            <person name="Taira M."/>
            <person name="Rokhsar D.S."/>
        </authorList>
    </citation>
    <scope>NUCLEOTIDE SEQUENCE [LARGE SCALE GENOMIC DNA]</scope>
    <source>
        <strain evidence="17">J</strain>
    </source>
</reference>
<dbReference type="PANTHER" id="PTHR24300:SF412">
    <property type="entry name" value="CYP2F2 PROTEIN"/>
    <property type="match status" value="1"/>
</dbReference>
<dbReference type="InterPro" id="IPR036396">
    <property type="entry name" value="Cyt_P450_sf"/>
</dbReference>
<keyword evidence="15" id="KW-0812">Transmembrane</keyword>
<keyword evidence="15" id="KW-1133">Transmembrane helix</keyword>
<dbReference type="GO" id="GO:0016712">
    <property type="term" value="F:oxidoreductase activity, acting on paired donors, with incorporation or reduction of molecular oxygen, reduced flavin or flavoprotein as one donor, and incorporation of one atom of oxygen"/>
    <property type="evidence" value="ECO:0007669"/>
    <property type="project" value="InterPro"/>
</dbReference>
<keyword evidence="6 13" id="KW-0479">Metal-binding</keyword>
<dbReference type="PANTHER" id="PTHR24300">
    <property type="entry name" value="CYTOCHROME P450 508A4-RELATED"/>
    <property type="match status" value="1"/>
</dbReference>
<gene>
    <name evidence="16" type="ORF">XELAEV_18039327mg</name>
</gene>
<evidence type="ECO:0000256" key="6">
    <source>
        <dbReference type="ARBA" id="ARBA00022723"/>
    </source>
</evidence>
<feature type="binding site" description="axial binding residue" evidence="13">
    <location>
        <position position="439"/>
    </location>
    <ligand>
        <name>heme</name>
        <dbReference type="ChEBI" id="CHEBI:30413"/>
    </ligand>
    <ligandPart>
        <name>Fe</name>
        <dbReference type="ChEBI" id="CHEBI:18248"/>
    </ligandPart>
</feature>
<evidence type="ECO:0000313" key="16">
    <source>
        <dbReference type="EMBL" id="OCT68031.1"/>
    </source>
</evidence>
<dbReference type="PRINTS" id="PR01684">
    <property type="entry name" value="EP450ICYP2A"/>
</dbReference>
<evidence type="ECO:0000256" key="7">
    <source>
        <dbReference type="ARBA" id="ARBA00022824"/>
    </source>
</evidence>
<evidence type="ECO:0000256" key="1">
    <source>
        <dbReference type="ARBA" id="ARBA00001971"/>
    </source>
</evidence>
<accession>A0A974C8H8</accession>
<evidence type="ECO:0000256" key="13">
    <source>
        <dbReference type="PIRSR" id="PIRSR602401-1"/>
    </source>
</evidence>
<evidence type="ECO:0000256" key="4">
    <source>
        <dbReference type="ARBA" id="ARBA00010617"/>
    </source>
</evidence>
<dbReference type="GO" id="GO:0005506">
    <property type="term" value="F:iron ion binding"/>
    <property type="evidence" value="ECO:0007669"/>
    <property type="project" value="InterPro"/>
</dbReference>
<name>A0A974C8H8_XENLA</name>
<protein>
    <submittedName>
        <fullName evidence="16">Uncharacterized protein</fullName>
    </submittedName>
</protein>
<keyword evidence="8" id="KW-0492">Microsome</keyword>
<evidence type="ECO:0000256" key="11">
    <source>
        <dbReference type="ARBA" id="ARBA00023033"/>
    </source>
</evidence>
<dbReference type="GO" id="GO:0008392">
    <property type="term" value="F:arachidonate epoxygenase activity"/>
    <property type="evidence" value="ECO:0007669"/>
    <property type="project" value="TreeGrafter"/>
</dbReference>
<keyword evidence="7" id="KW-0256">Endoplasmic reticulum</keyword>
<comment type="subcellular location">
    <subcellularLocation>
        <location evidence="3">Endoplasmic reticulum membrane</location>
    </subcellularLocation>
    <subcellularLocation>
        <location evidence="2">Microsome membrane</location>
    </subcellularLocation>
</comment>
<comment type="cofactor">
    <cofactor evidence="1 13">
        <name>heme</name>
        <dbReference type="ChEBI" id="CHEBI:30413"/>
    </cofactor>
</comment>
<dbReference type="SUPFAM" id="SSF48264">
    <property type="entry name" value="Cytochrome P450"/>
    <property type="match status" value="1"/>
</dbReference>